<evidence type="ECO:0000256" key="6">
    <source>
        <dbReference type="SAM" id="SignalP"/>
    </source>
</evidence>
<keyword evidence="3 5" id="KW-0472">Membrane</keyword>
<name>A0A8S4AQB4_9TELE</name>
<evidence type="ECO:0000256" key="2">
    <source>
        <dbReference type="ARBA" id="ARBA00022729"/>
    </source>
</evidence>
<keyword evidence="5" id="KW-1133">Transmembrane helix</keyword>
<sequence length="251" mass="27686">MDTQKSIFLTLLLCIDTSVSRAVFLQTGDSVFLNVTETDVPADFAILSWKFNAKVALVSFSPVREPRVHPNYSSRMDYDGKKYFVKLRNLQKADSGVYTAELAAFNVKTVAEYNVTVQDPVSPVKMAVTPNSSVSLSCNLTVTCSTEDAHISSTFTCDTKTCQQEGGERSQITKSAAFLHVQLSGQSIICNHSNQVSWTKDVIKIQDHCFHHDGSAVSFCLVKTAVFSVCLVIMVCAVIGVHIMERLKKQE</sequence>
<dbReference type="AlphaFoldDB" id="A0A8S4AQB4"/>
<dbReference type="EMBL" id="CAJRST010007779">
    <property type="protein sequence ID" value="CAG5896383.1"/>
    <property type="molecule type" value="Genomic_DNA"/>
</dbReference>
<reference evidence="7" key="1">
    <citation type="submission" date="2021-05" db="EMBL/GenBank/DDBJ databases">
        <authorList>
            <person name="Tigano A."/>
        </authorList>
    </citation>
    <scope>NUCLEOTIDE SEQUENCE</scope>
</reference>
<evidence type="ECO:0000313" key="7">
    <source>
        <dbReference type="EMBL" id="CAG5896383.1"/>
    </source>
</evidence>
<dbReference type="InterPro" id="IPR036179">
    <property type="entry name" value="Ig-like_dom_sf"/>
</dbReference>
<dbReference type="PANTHER" id="PTHR12080:SF80">
    <property type="entry name" value="IMMUNOGLOBULIN V-SET DOMAIN-CONTAINING PROTEIN"/>
    <property type="match status" value="1"/>
</dbReference>
<organism evidence="7 8">
    <name type="scientific">Menidia menidia</name>
    <name type="common">Atlantic silverside</name>
    <dbReference type="NCBI Taxonomy" id="238744"/>
    <lineage>
        <taxon>Eukaryota</taxon>
        <taxon>Metazoa</taxon>
        <taxon>Chordata</taxon>
        <taxon>Craniata</taxon>
        <taxon>Vertebrata</taxon>
        <taxon>Euteleostomi</taxon>
        <taxon>Actinopterygii</taxon>
        <taxon>Neopterygii</taxon>
        <taxon>Teleostei</taxon>
        <taxon>Neoteleostei</taxon>
        <taxon>Acanthomorphata</taxon>
        <taxon>Ovalentaria</taxon>
        <taxon>Atherinomorphae</taxon>
        <taxon>Atheriniformes</taxon>
        <taxon>Atherinopsidae</taxon>
        <taxon>Menidiinae</taxon>
        <taxon>Menidia</taxon>
    </lineage>
</organism>
<keyword evidence="4" id="KW-0325">Glycoprotein</keyword>
<dbReference type="InterPro" id="IPR015631">
    <property type="entry name" value="CD2/SLAM_rcpt"/>
</dbReference>
<protein>
    <submittedName>
        <fullName evidence="7">(Atlantic silverside) hypothetical protein</fullName>
    </submittedName>
</protein>
<keyword evidence="8" id="KW-1185">Reference proteome</keyword>
<dbReference type="PANTHER" id="PTHR12080">
    <property type="entry name" value="SIGNALING LYMPHOCYTIC ACTIVATION MOLECULE"/>
    <property type="match status" value="1"/>
</dbReference>
<keyword evidence="5" id="KW-0812">Transmembrane</keyword>
<dbReference type="GO" id="GO:0016020">
    <property type="term" value="C:membrane"/>
    <property type="evidence" value="ECO:0007669"/>
    <property type="project" value="UniProtKB-SubCell"/>
</dbReference>
<accession>A0A8S4AQB4</accession>
<feature type="signal peptide" evidence="6">
    <location>
        <begin position="1"/>
        <end position="22"/>
    </location>
</feature>
<gene>
    <name evidence="7" type="ORF">MMEN_LOCUS7464</name>
</gene>
<comment type="subcellular location">
    <subcellularLocation>
        <location evidence="1">Membrane</location>
    </subcellularLocation>
</comment>
<evidence type="ECO:0000256" key="4">
    <source>
        <dbReference type="ARBA" id="ARBA00023180"/>
    </source>
</evidence>
<dbReference type="SUPFAM" id="SSF48726">
    <property type="entry name" value="Immunoglobulin"/>
    <property type="match status" value="1"/>
</dbReference>
<evidence type="ECO:0000256" key="1">
    <source>
        <dbReference type="ARBA" id="ARBA00004370"/>
    </source>
</evidence>
<feature type="chain" id="PRO_5035761512" evidence="6">
    <location>
        <begin position="23"/>
        <end position="251"/>
    </location>
</feature>
<comment type="caution">
    <text evidence="7">The sequence shown here is derived from an EMBL/GenBank/DDBJ whole genome shotgun (WGS) entry which is preliminary data.</text>
</comment>
<proteinExistence type="predicted"/>
<dbReference type="Proteomes" id="UP000677803">
    <property type="component" value="Unassembled WGS sequence"/>
</dbReference>
<dbReference type="InterPro" id="IPR013783">
    <property type="entry name" value="Ig-like_fold"/>
</dbReference>
<evidence type="ECO:0000313" key="8">
    <source>
        <dbReference type="Proteomes" id="UP000677803"/>
    </source>
</evidence>
<dbReference type="OrthoDB" id="8955135at2759"/>
<keyword evidence="2 6" id="KW-0732">Signal</keyword>
<feature type="transmembrane region" description="Helical" evidence="5">
    <location>
        <begin position="225"/>
        <end position="244"/>
    </location>
</feature>
<evidence type="ECO:0000256" key="5">
    <source>
        <dbReference type="SAM" id="Phobius"/>
    </source>
</evidence>
<dbReference type="Gene3D" id="2.60.40.10">
    <property type="entry name" value="Immunoglobulins"/>
    <property type="match status" value="1"/>
</dbReference>
<evidence type="ECO:0000256" key="3">
    <source>
        <dbReference type="ARBA" id="ARBA00023136"/>
    </source>
</evidence>